<proteinExistence type="predicted"/>
<sequence>MKSRETLFTDSTLEILVPHGIINCNEEEVESIFTAKARTQAFYDELLYFYLHIGLPEDS</sequence>
<evidence type="ECO:0000313" key="1">
    <source>
        <dbReference type="EMBL" id="CAG8668394.1"/>
    </source>
</evidence>
<dbReference type="AlphaFoldDB" id="A0A9N9EA55"/>
<dbReference type="EMBL" id="CAJVPV010012221">
    <property type="protein sequence ID" value="CAG8668394.1"/>
    <property type="molecule type" value="Genomic_DNA"/>
</dbReference>
<comment type="caution">
    <text evidence="1">The sequence shown here is derived from an EMBL/GenBank/DDBJ whole genome shotgun (WGS) entry which is preliminary data.</text>
</comment>
<feature type="non-terminal residue" evidence="1">
    <location>
        <position position="1"/>
    </location>
</feature>
<protein>
    <submittedName>
        <fullName evidence="1">10612_t:CDS:1</fullName>
    </submittedName>
    <submittedName>
        <fullName evidence="2">11612_t:CDS:1</fullName>
    </submittedName>
</protein>
<reference evidence="1" key="1">
    <citation type="submission" date="2021-06" db="EMBL/GenBank/DDBJ databases">
        <authorList>
            <person name="Kallberg Y."/>
            <person name="Tangrot J."/>
            <person name="Rosling A."/>
        </authorList>
    </citation>
    <scope>NUCLEOTIDE SEQUENCE</scope>
    <source>
        <strain evidence="1">CL551</strain>
    </source>
</reference>
<gene>
    <name evidence="1" type="ORF">AMORRO_LOCUS10718</name>
    <name evidence="2" type="ORF">AMORRO_LOCUS14083</name>
</gene>
<name>A0A9N9EA55_9GLOM</name>
<keyword evidence="3" id="KW-1185">Reference proteome</keyword>
<accession>A0A9N9EA55</accession>
<organism evidence="1 3">
    <name type="scientific">Acaulospora morrowiae</name>
    <dbReference type="NCBI Taxonomy" id="94023"/>
    <lineage>
        <taxon>Eukaryota</taxon>
        <taxon>Fungi</taxon>
        <taxon>Fungi incertae sedis</taxon>
        <taxon>Mucoromycota</taxon>
        <taxon>Glomeromycotina</taxon>
        <taxon>Glomeromycetes</taxon>
        <taxon>Diversisporales</taxon>
        <taxon>Acaulosporaceae</taxon>
        <taxon>Acaulospora</taxon>
    </lineage>
</organism>
<dbReference type="EMBL" id="CAJVPV010026536">
    <property type="protein sequence ID" value="CAG8731856.1"/>
    <property type="molecule type" value="Genomic_DNA"/>
</dbReference>
<dbReference type="OrthoDB" id="2485666at2759"/>
<dbReference type="Proteomes" id="UP000789342">
    <property type="component" value="Unassembled WGS sequence"/>
</dbReference>
<evidence type="ECO:0000313" key="2">
    <source>
        <dbReference type="EMBL" id="CAG8731856.1"/>
    </source>
</evidence>
<evidence type="ECO:0000313" key="3">
    <source>
        <dbReference type="Proteomes" id="UP000789342"/>
    </source>
</evidence>